<proteinExistence type="predicted"/>
<feature type="non-terminal residue" evidence="1">
    <location>
        <position position="1"/>
    </location>
</feature>
<dbReference type="EMBL" id="QJKJ01003469">
    <property type="protein sequence ID" value="RDX98360.1"/>
    <property type="molecule type" value="Genomic_DNA"/>
</dbReference>
<evidence type="ECO:0000313" key="1">
    <source>
        <dbReference type="EMBL" id="RDX98360.1"/>
    </source>
</evidence>
<evidence type="ECO:0000313" key="2">
    <source>
        <dbReference type="Proteomes" id="UP000257109"/>
    </source>
</evidence>
<dbReference type="Proteomes" id="UP000257109">
    <property type="component" value="Unassembled WGS sequence"/>
</dbReference>
<dbReference type="InterPro" id="IPR053134">
    <property type="entry name" value="RNA-dir_DNA_polymerase"/>
</dbReference>
<dbReference type="InterPro" id="IPR043502">
    <property type="entry name" value="DNA/RNA_pol_sf"/>
</dbReference>
<dbReference type="PANTHER" id="PTHR24559">
    <property type="entry name" value="TRANSPOSON TY3-I GAG-POL POLYPROTEIN"/>
    <property type="match status" value="1"/>
</dbReference>
<dbReference type="AlphaFoldDB" id="A0A371H6E4"/>
<name>A0A371H6E4_MUCPR</name>
<accession>A0A371H6E4</accession>
<dbReference type="InterPro" id="IPR043128">
    <property type="entry name" value="Rev_trsase/Diguanyl_cyclase"/>
</dbReference>
<reference evidence="1" key="1">
    <citation type="submission" date="2018-05" db="EMBL/GenBank/DDBJ databases">
        <title>Draft genome of Mucuna pruriens seed.</title>
        <authorList>
            <person name="Nnadi N.E."/>
            <person name="Vos R."/>
            <person name="Hasami M.H."/>
            <person name="Devisetty U.K."/>
            <person name="Aguiy J.C."/>
        </authorList>
    </citation>
    <scope>NUCLEOTIDE SEQUENCE [LARGE SCALE GENOMIC DNA]</scope>
    <source>
        <strain evidence="1">JCA_2017</strain>
    </source>
</reference>
<dbReference type="PANTHER" id="PTHR24559:SF444">
    <property type="entry name" value="REVERSE TRANSCRIPTASE DOMAIN-CONTAINING PROTEIN"/>
    <property type="match status" value="1"/>
</dbReference>
<comment type="caution">
    <text evidence="1">The sequence shown here is derived from an EMBL/GenBank/DDBJ whole genome shotgun (WGS) entry which is preliminary data.</text>
</comment>
<gene>
    <name evidence="1" type="ORF">CR513_18732</name>
</gene>
<dbReference type="SUPFAM" id="SSF56672">
    <property type="entry name" value="DNA/RNA polymerases"/>
    <property type="match status" value="1"/>
</dbReference>
<protein>
    <submittedName>
        <fullName evidence="1">Uncharacterized protein</fullName>
    </submittedName>
</protein>
<dbReference type="OrthoDB" id="1689949at2759"/>
<organism evidence="1 2">
    <name type="scientific">Mucuna pruriens</name>
    <name type="common">Velvet bean</name>
    <name type="synonym">Dolichos pruriens</name>
    <dbReference type="NCBI Taxonomy" id="157652"/>
    <lineage>
        <taxon>Eukaryota</taxon>
        <taxon>Viridiplantae</taxon>
        <taxon>Streptophyta</taxon>
        <taxon>Embryophyta</taxon>
        <taxon>Tracheophyta</taxon>
        <taxon>Spermatophyta</taxon>
        <taxon>Magnoliopsida</taxon>
        <taxon>eudicotyledons</taxon>
        <taxon>Gunneridae</taxon>
        <taxon>Pentapetalae</taxon>
        <taxon>rosids</taxon>
        <taxon>fabids</taxon>
        <taxon>Fabales</taxon>
        <taxon>Fabaceae</taxon>
        <taxon>Papilionoideae</taxon>
        <taxon>50 kb inversion clade</taxon>
        <taxon>NPAAA clade</taxon>
        <taxon>indigoferoid/millettioid clade</taxon>
        <taxon>Phaseoleae</taxon>
        <taxon>Mucuna</taxon>
    </lineage>
</organism>
<sequence length="77" mass="8980">MQIHIAPEDQHKTTFTFPFDTFAYTKMSIGLYNARSTFQRCMLSIFSDLLEECMEVIMGFSDQPNQSPNLTPNWPRL</sequence>
<dbReference type="Gene3D" id="3.10.10.10">
    <property type="entry name" value="HIV Type 1 Reverse Transcriptase, subunit A, domain 1"/>
    <property type="match status" value="1"/>
</dbReference>
<keyword evidence="2" id="KW-1185">Reference proteome</keyword>
<dbReference type="Gene3D" id="3.30.70.270">
    <property type="match status" value="1"/>
</dbReference>